<dbReference type="PROSITE" id="PS51462">
    <property type="entry name" value="NUDIX"/>
    <property type="match status" value="1"/>
</dbReference>
<proteinExistence type="inferred from homology"/>
<protein>
    <submittedName>
        <fullName evidence="6">NUDIX domain-containing protein</fullName>
    </submittedName>
</protein>
<dbReference type="Proteomes" id="UP001250214">
    <property type="component" value="Unassembled WGS sequence"/>
</dbReference>
<dbReference type="InterPro" id="IPR000086">
    <property type="entry name" value="NUDIX_hydrolase_dom"/>
</dbReference>
<accession>A0ABU2H4E0</accession>
<evidence type="ECO:0000313" key="6">
    <source>
        <dbReference type="EMBL" id="MDS1270179.1"/>
    </source>
</evidence>
<comment type="similarity">
    <text evidence="2 4">Belongs to the Nudix hydrolase family.</text>
</comment>
<dbReference type="SUPFAM" id="SSF55811">
    <property type="entry name" value="Nudix"/>
    <property type="match status" value="1"/>
</dbReference>
<evidence type="ECO:0000313" key="7">
    <source>
        <dbReference type="Proteomes" id="UP001250214"/>
    </source>
</evidence>
<gene>
    <name evidence="6" type="ORF">RIF23_07715</name>
</gene>
<evidence type="ECO:0000256" key="4">
    <source>
        <dbReference type="RuleBase" id="RU003476"/>
    </source>
</evidence>
<evidence type="ECO:0000256" key="2">
    <source>
        <dbReference type="ARBA" id="ARBA00005582"/>
    </source>
</evidence>
<dbReference type="Pfam" id="PF00293">
    <property type="entry name" value="NUDIX"/>
    <property type="match status" value="1"/>
</dbReference>
<dbReference type="PROSITE" id="PS00893">
    <property type="entry name" value="NUDIX_BOX"/>
    <property type="match status" value="1"/>
</dbReference>
<dbReference type="PANTHER" id="PTHR43046">
    <property type="entry name" value="GDP-MANNOSE MANNOSYL HYDROLASE"/>
    <property type="match status" value="1"/>
</dbReference>
<dbReference type="PRINTS" id="PR00502">
    <property type="entry name" value="NUDIXFAMILY"/>
</dbReference>
<dbReference type="PANTHER" id="PTHR43046:SF14">
    <property type="entry name" value="MUTT_NUDIX FAMILY PROTEIN"/>
    <property type="match status" value="1"/>
</dbReference>
<sequence>MSTASTEIIARAVIRRDDQLLVARQRNKAWSFLPGGHVDPGERVEAALVRELEEELGTGAKITGFLGAVEHGYVEDDTPHHEINLVFDVAVTGTEPASREEHLEFHWLPLDRLAETDVRPDALKSALVSAGDGRTPFWRGWNG</sequence>
<keyword evidence="7" id="KW-1185">Reference proteome</keyword>
<comment type="caution">
    <text evidence="6">The sequence shown here is derived from an EMBL/GenBank/DDBJ whole genome shotgun (WGS) entry which is preliminary data.</text>
</comment>
<reference evidence="7" key="1">
    <citation type="submission" date="2023-07" db="EMBL/GenBank/DDBJ databases">
        <title>Novel species in the genus Lipingzhangella isolated from Sambhar Salt Lake.</title>
        <authorList>
            <person name="Jiya N."/>
            <person name="Kajale S."/>
            <person name="Sharma A."/>
        </authorList>
    </citation>
    <scope>NUCLEOTIDE SEQUENCE [LARGE SCALE GENOMIC DNA]</scope>
    <source>
        <strain evidence="7">LS1_29</strain>
    </source>
</reference>
<dbReference type="InterPro" id="IPR015797">
    <property type="entry name" value="NUDIX_hydrolase-like_dom_sf"/>
</dbReference>
<feature type="domain" description="Nudix hydrolase" evidence="5">
    <location>
        <begin position="1"/>
        <end position="131"/>
    </location>
</feature>
<dbReference type="Gene3D" id="3.90.79.10">
    <property type="entry name" value="Nucleoside Triphosphate Pyrophosphohydrolase"/>
    <property type="match status" value="1"/>
</dbReference>
<name>A0ABU2H4E0_9ACTN</name>
<dbReference type="InterPro" id="IPR020476">
    <property type="entry name" value="Nudix_hydrolase"/>
</dbReference>
<dbReference type="EMBL" id="JAVLVT010000003">
    <property type="protein sequence ID" value="MDS1270179.1"/>
    <property type="molecule type" value="Genomic_DNA"/>
</dbReference>
<dbReference type="RefSeq" id="WP_310912087.1">
    <property type="nucleotide sequence ID" value="NZ_JAVLVT010000003.1"/>
</dbReference>
<comment type="cofactor">
    <cofactor evidence="1">
        <name>Mg(2+)</name>
        <dbReference type="ChEBI" id="CHEBI:18420"/>
    </cofactor>
</comment>
<evidence type="ECO:0000259" key="5">
    <source>
        <dbReference type="PROSITE" id="PS51462"/>
    </source>
</evidence>
<organism evidence="6 7">
    <name type="scientific">Lipingzhangella rawalii</name>
    <dbReference type="NCBI Taxonomy" id="2055835"/>
    <lineage>
        <taxon>Bacteria</taxon>
        <taxon>Bacillati</taxon>
        <taxon>Actinomycetota</taxon>
        <taxon>Actinomycetes</taxon>
        <taxon>Streptosporangiales</taxon>
        <taxon>Nocardiopsidaceae</taxon>
        <taxon>Lipingzhangella</taxon>
    </lineage>
</organism>
<keyword evidence="3 4" id="KW-0378">Hydrolase</keyword>
<dbReference type="InterPro" id="IPR020084">
    <property type="entry name" value="NUDIX_hydrolase_CS"/>
</dbReference>
<evidence type="ECO:0000256" key="3">
    <source>
        <dbReference type="ARBA" id="ARBA00022801"/>
    </source>
</evidence>
<evidence type="ECO:0000256" key="1">
    <source>
        <dbReference type="ARBA" id="ARBA00001946"/>
    </source>
</evidence>